<dbReference type="Pfam" id="PF03372">
    <property type="entry name" value="Exo_endo_phos"/>
    <property type="match status" value="1"/>
</dbReference>
<dbReference type="PANTHER" id="PTHR12121:SF34">
    <property type="entry name" value="PROTEIN ANGEL"/>
    <property type="match status" value="1"/>
</dbReference>
<evidence type="ECO:0000313" key="3">
    <source>
        <dbReference type="RefSeq" id="XP_017885681.1"/>
    </source>
</evidence>
<evidence type="ECO:0000259" key="1">
    <source>
        <dbReference type="Pfam" id="PF03372"/>
    </source>
</evidence>
<name>A0AAJ7NAG9_9HYME</name>
<dbReference type="Proteomes" id="UP000694925">
    <property type="component" value="Unplaced"/>
</dbReference>
<accession>A0AAJ7NAG9</accession>
<dbReference type="AlphaFoldDB" id="A0AAJ7NAG9"/>
<evidence type="ECO:0000313" key="2">
    <source>
        <dbReference type="Proteomes" id="UP000694925"/>
    </source>
</evidence>
<sequence length="661" mass="75543">MFIFISVTMTCAATRISDFYACVRFLRYQIGIDVPILYCCQTESGLFVITRSAAAAAAARLYYVYTFIRIVTFERIDVGTCFESSEESPFCYDIVPLLSSACMSGLAVKQIFLRNFCVKNVLLVSEKLILTRCNLMAMMANPTAPQKLNQPMTTTSMDRYAEVYYNPSSSSSSSSNYGIPFQITGNIQEPCESNVQSSSSSSWPSSVYHQVNTCVVEPAMFAAVHDRETLIDKQRYKAMRQWETVVKTEKLTTFNSDEQHFVVRILSFNILAQCLLETFSYLYKGHDQRALSWENRRQLLLQEILEARANVICLQEMQEDHLPEFLRTFEQWGYSYLYKKRTNDKKDGLLFLYRSDQLILIDHVKVELYQSGIELLMRDNVGIVAKLAVKDNPQTQLVIATTHLLYNPRRNDVRLGQTQLLLAEIERFAFLRQTMTGPKYLPIILTGDFNLRPHSGVYKFIVNGRFRYQGKAKTLEHTESKKLSNFLVPPRLRITDNCQHFNVLKYRLLKEGTNRVMLENSEFVAAVSEADLAAASNASWYCEGNPAAATAENTDTDTVLQTIEIKDGHRVTFCSGTLTHPFRFDSVYKHQNRYGEKEATTNQGKWITVDYIFYSGDLELLDKYTLPTRRECNILPTIPNFAVGSDHLCLGATFKLPKSKL</sequence>
<reference evidence="3" key="1">
    <citation type="submission" date="2025-08" db="UniProtKB">
        <authorList>
            <consortium name="RefSeq"/>
        </authorList>
    </citation>
    <scope>IDENTIFICATION</scope>
    <source>
        <tissue evidence="3">Whole body</tissue>
    </source>
</reference>
<keyword evidence="2" id="KW-1185">Reference proteome</keyword>
<gene>
    <name evidence="3" type="primary">LOC108628352</name>
</gene>
<dbReference type="InterPro" id="IPR050410">
    <property type="entry name" value="CCR4/nocturin_mRNA_transcr"/>
</dbReference>
<proteinExistence type="predicted"/>
<feature type="domain" description="Endonuclease/exonuclease/phosphatase" evidence="1">
    <location>
        <begin position="266"/>
        <end position="647"/>
    </location>
</feature>
<dbReference type="GO" id="GO:0000175">
    <property type="term" value="F:3'-5'-RNA exonuclease activity"/>
    <property type="evidence" value="ECO:0007669"/>
    <property type="project" value="TreeGrafter"/>
</dbReference>
<dbReference type="Gene3D" id="3.60.10.10">
    <property type="entry name" value="Endonuclease/exonuclease/phosphatase"/>
    <property type="match status" value="1"/>
</dbReference>
<organism evidence="2 3">
    <name type="scientific">Ceratina calcarata</name>
    <dbReference type="NCBI Taxonomy" id="156304"/>
    <lineage>
        <taxon>Eukaryota</taxon>
        <taxon>Metazoa</taxon>
        <taxon>Ecdysozoa</taxon>
        <taxon>Arthropoda</taxon>
        <taxon>Hexapoda</taxon>
        <taxon>Insecta</taxon>
        <taxon>Pterygota</taxon>
        <taxon>Neoptera</taxon>
        <taxon>Endopterygota</taxon>
        <taxon>Hymenoptera</taxon>
        <taxon>Apocrita</taxon>
        <taxon>Aculeata</taxon>
        <taxon>Apoidea</taxon>
        <taxon>Anthophila</taxon>
        <taxon>Apidae</taxon>
        <taxon>Ceratina</taxon>
        <taxon>Zadontomerus</taxon>
    </lineage>
</organism>
<dbReference type="InterPro" id="IPR005135">
    <property type="entry name" value="Endo/exonuclease/phosphatase"/>
</dbReference>
<dbReference type="RefSeq" id="XP_017885681.1">
    <property type="nucleotide sequence ID" value="XM_018030192.2"/>
</dbReference>
<dbReference type="CTD" id="37748"/>
<dbReference type="PANTHER" id="PTHR12121">
    <property type="entry name" value="CARBON CATABOLITE REPRESSOR PROTEIN 4"/>
    <property type="match status" value="1"/>
</dbReference>
<dbReference type="KEGG" id="ccal:108628352"/>
<dbReference type="GeneID" id="108628352"/>
<dbReference type="SUPFAM" id="SSF56219">
    <property type="entry name" value="DNase I-like"/>
    <property type="match status" value="1"/>
</dbReference>
<dbReference type="InterPro" id="IPR036691">
    <property type="entry name" value="Endo/exonu/phosph_ase_sf"/>
</dbReference>
<protein>
    <submittedName>
        <fullName evidence="3">Protein angel homolog 2 isoform X1</fullName>
    </submittedName>
</protein>